<dbReference type="RefSeq" id="WP_269659465.1">
    <property type="nucleotide sequence ID" value="NZ_CP114413.1"/>
</dbReference>
<keyword evidence="3" id="KW-1185">Reference proteome</keyword>
<gene>
    <name evidence="2" type="ORF">STRCI_003027</name>
</gene>
<dbReference type="PANTHER" id="PTHR43056">
    <property type="entry name" value="PEPTIDASE S9 PROLYL OLIGOPEPTIDASE"/>
    <property type="match status" value="1"/>
</dbReference>
<dbReference type="PANTHER" id="PTHR43056:SF5">
    <property type="entry name" value="PEPTIDASE S9 PROLYL OLIGOPEPTIDASE CATALYTIC DOMAIN-CONTAINING PROTEIN"/>
    <property type="match status" value="1"/>
</dbReference>
<name>A0ABY7KBE3_9ACTN</name>
<reference evidence="2" key="1">
    <citation type="submission" date="2022-12" db="EMBL/GenBank/DDBJ databases">
        <authorList>
            <person name="Ruckert C."/>
            <person name="Busche T."/>
            <person name="Kalinowski J."/>
            <person name="Wittmann C."/>
        </authorList>
    </citation>
    <scope>NUCLEOTIDE SEQUENCE</scope>
    <source>
        <strain evidence="2">DSM 40467</strain>
    </source>
</reference>
<evidence type="ECO:0000313" key="3">
    <source>
        <dbReference type="Proteomes" id="UP001164439"/>
    </source>
</evidence>
<evidence type="ECO:0000259" key="1">
    <source>
        <dbReference type="Pfam" id="PF00326"/>
    </source>
</evidence>
<dbReference type="Pfam" id="PF00326">
    <property type="entry name" value="Peptidase_S9"/>
    <property type="match status" value="1"/>
</dbReference>
<proteinExistence type="predicted"/>
<dbReference type="Proteomes" id="UP001164439">
    <property type="component" value="Chromosome"/>
</dbReference>
<dbReference type="EMBL" id="CP114413">
    <property type="protein sequence ID" value="WAZ21827.1"/>
    <property type="molecule type" value="Genomic_DNA"/>
</dbReference>
<feature type="domain" description="Peptidase S9 prolyl oligopeptidase catalytic" evidence="1">
    <location>
        <begin position="430"/>
        <end position="634"/>
    </location>
</feature>
<dbReference type="Gene3D" id="3.40.50.1820">
    <property type="entry name" value="alpha/beta hydrolase"/>
    <property type="match status" value="1"/>
</dbReference>
<dbReference type="InterPro" id="IPR001375">
    <property type="entry name" value="Peptidase_S9_cat"/>
</dbReference>
<dbReference type="InterPro" id="IPR050585">
    <property type="entry name" value="Xaa-Pro_dipeptidyl-ppase/CocE"/>
</dbReference>
<evidence type="ECO:0000313" key="2">
    <source>
        <dbReference type="EMBL" id="WAZ21827.1"/>
    </source>
</evidence>
<dbReference type="SUPFAM" id="SSF82171">
    <property type="entry name" value="DPP6 N-terminal domain-like"/>
    <property type="match status" value="1"/>
</dbReference>
<accession>A0ABY7KBE3</accession>
<protein>
    <submittedName>
        <fullName evidence="2">Prolyl oligopeptidase family serine peptidase</fullName>
    </submittedName>
</protein>
<dbReference type="SUPFAM" id="SSF53474">
    <property type="entry name" value="alpha/beta-Hydrolases"/>
    <property type="match status" value="1"/>
</dbReference>
<dbReference type="InterPro" id="IPR029058">
    <property type="entry name" value="AB_hydrolase_fold"/>
</dbReference>
<organism evidence="2 3">
    <name type="scientific">Streptomyces cinnabarinus</name>
    <dbReference type="NCBI Taxonomy" id="67287"/>
    <lineage>
        <taxon>Bacteria</taxon>
        <taxon>Bacillati</taxon>
        <taxon>Actinomycetota</taxon>
        <taxon>Actinomycetes</taxon>
        <taxon>Kitasatosporales</taxon>
        <taxon>Streptomycetaceae</taxon>
        <taxon>Streptomyces</taxon>
    </lineage>
</organism>
<sequence>MTTPVVAPYGTWTSPLTPRLAAGFAARPDSLQWLGEELWWTELRPAEGARTTLVRRTPDGTVGAVLPAPWSVRTRVVEYGGCAWTGVPGPDVVFVDESDQRLYRWTPGTDPRPLTPPGALRHADPVLPPGREEVWCVQEDHFGPGPQDVRRALVAVPLDGSAAETGRGVRELATGRFLTGPRLSPDGRYAAWLGWEHPSMPWDGAELRVAEVSADGEFLGAKTLCGGPGAPVAQVEWADPDTLLVAMDTTGWWNLHRVDRATGEVRELCRRAQEFAGPLWRLGSRWFAPLDDGRIAVLHGTGPLALGVLDPASGQLTGVAGHWTEWLPTLAANGSRIAGVGASPVTGFEVVRADLDSRTAEAVGHFHRDLVDPAYLPRPRRRTYPSAGGRVVHATVFPPTSPDFEGGDELAPYVIWPHGGPTNRFLASCDLSVAFFTSRGIGVAQVDYAGSTGYGRAYRQSLDGQWGSADVEDCAAVARALAEEGLADPRRLAVRGASAGGWTAAIALATTDVFRCGTLYFPVLDLVEWAEGDTHDLESHYADTLVGGPEEIRARGALLSPVNLVDRLTAPFLLAQGLRDAVCPPAQSERFLARVRDVPHACLAFPGEGHGFRAADTHVRCMEAELSLYGQVLGFEPKEVARVELSR</sequence>